<keyword evidence="3" id="KW-1185">Reference proteome</keyword>
<name>A0AAV5NYF0_9VIBR</name>
<proteinExistence type="predicted"/>
<evidence type="ECO:0000256" key="1">
    <source>
        <dbReference type="SAM" id="Phobius"/>
    </source>
</evidence>
<evidence type="ECO:0000313" key="2">
    <source>
        <dbReference type="EMBL" id="GLQ75592.1"/>
    </source>
</evidence>
<keyword evidence="1" id="KW-0472">Membrane</keyword>
<organism evidence="2 3">
    <name type="scientific">Vibrio penaeicida</name>
    <dbReference type="NCBI Taxonomy" id="104609"/>
    <lineage>
        <taxon>Bacteria</taxon>
        <taxon>Pseudomonadati</taxon>
        <taxon>Pseudomonadota</taxon>
        <taxon>Gammaproteobacteria</taxon>
        <taxon>Vibrionales</taxon>
        <taxon>Vibrionaceae</taxon>
        <taxon>Vibrio</taxon>
    </lineage>
</organism>
<gene>
    <name evidence="2" type="ORF">GCM10007932_49540</name>
</gene>
<dbReference type="RefSeq" id="WP_126609745.1">
    <property type="nucleotide sequence ID" value="NZ_AP025144.1"/>
</dbReference>
<sequence length="71" mass="7869">MKRILLSIASVIVGLVTLFTGLFMAVFIGIAAVIMGKRLERKMEKDGFHTFSSNTRRSATIEGDYDDITSK</sequence>
<keyword evidence="1" id="KW-0812">Transmembrane</keyword>
<feature type="transmembrane region" description="Helical" evidence="1">
    <location>
        <begin position="6"/>
        <end position="35"/>
    </location>
</feature>
<dbReference type="EMBL" id="BSNX01000074">
    <property type="protein sequence ID" value="GLQ75592.1"/>
    <property type="molecule type" value="Genomic_DNA"/>
</dbReference>
<dbReference type="AlphaFoldDB" id="A0AAV5NYF0"/>
<keyword evidence="1" id="KW-1133">Transmembrane helix</keyword>
<protein>
    <submittedName>
        <fullName evidence="2">Uncharacterized protein</fullName>
    </submittedName>
</protein>
<accession>A0AAV5NYF0</accession>
<reference evidence="3" key="1">
    <citation type="journal article" date="2019" name="Int. J. Syst. Evol. Microbiol.">
        <title>The Global Catalogue of Microorganisms (GCM) 10K type strain sequencing project: providing services to taxonomists for standard genome sequencing and annotation.</title>
        <authorList>
            <consortium name="The Broad Institute Genomics Platform"/>
            <consortium name="The Broad Institute Genome Sequencing Center for Infectious Disease"/>
            <person name="Wu L."/>
            <person name="Ma J."/>
        </authorList>
    </citation>
    <scope>NUCLEOTIDE SEQUENCE [LARGE SCALE GENOMIC DNA]</scope>
    <source>
        <strain evidence="3">NBRC 15640</strain>
    </source>
</reference>
<dbReference type="Proteomes" id="UP001156690">
    <property type="component" value="Unassembled WGS sequence"/>
</dbReference>
<comment type="caution">
    <text evidence="2">The sequence shown here is derived from an EMBL/GenBank/DDBJ whole genome shotgun (WGS) entry which is preliminary data.</text>
</comment>
<evidence type="ECO:0000313" key="3">
    <source>
        <dbReference type="Proteomes" id="UP001156690"/>
    </source>
</evidence>